<protein>
    <recommendedName>
        <fullName evidence="2">UspA domain-containing protein</fullName>
    </recommendedName>
</protein>
<dbReference type="InterPro" id="IPR006015">
    <property type="entry name" value="Universal_stress_UspA"/>
</dbReference>
<dbReference type="GO" id="GO:0005524">
    <property type="term" value="F:ATP binding"/>
    <property type="evidence" value="ECO:0007669"/>
    <property type="project" value="UniProtKB-KW"/>
</dbReference>
<sequence>MEAKRVTMGNEPALITRILFATDFSACARHAEQYVAFLAAAYRAAVTVLHVLEIYEGAYVTTVQDQHESGSRLDDVAGRLRQPAVPVTHQQRAGIPDAIICDVAEDTRADLIVLGTHGRTGLRHILLGSTAERVLTMAPCPVLTVRLPEEAERQGAGRPIRLMHVAVPIDFSDCSMEALEYGVRIAKDGGASVTLLHILEPLSYGIDLTFGHAAEQNRQQIAAQLKQAADEIEARGVSVRPVIRGGVPADSILDYIHSSDCDLVVMGTQGRRGIAHVVKGSVAEAVLRRAPCPVLAGKHFTVAGTGRLAARVS</sequence>
<dbReference type="Pfam" id="PF00582">
    <property type="entry name" value="Usp"/>
    <property type="match status" value="2"/>
</dbReference>
<dbReference type="RefSeq" id="WP_289271385.1">
    <property type="nucleotide sequence ID" value="NZ_OX365700.1"/>
</dbReference>
<keyword evidence="4" id="KW-1185">Reference proteome</keyword>
<dbReference type="PANTHER" id="PTHR46268">
    <property type="entry name" value="STRESS RESPONSE PROTEIN NHAX"/>
    <property type="match status" value="1"/>
</dbReference>
<proteinExistence type="inferred from homology"/>
<dbReference type="Gene3D" id="3.40.50.620">
    <property type="entry name" value="HUPs"/>
    <property type="match status" value="2"/>
</dbReference>
<dbReference type="PRINTS" id="PR01438">
    <property type="entry name" value="UNVRSLSTRESS"/>
</dbReference>
<dbReference type="CDD" id="cd00293">
    <property type="entry name" value="USP-like"/>
    <property type="match status" value="2"/>
</dbReference>
<dbReference type="Proteomes" id="UP001179121">
    <property type="component" value="Chromosome"/>
</dbReference>
<gene>
    <name evidence="3" type="ORF">DNFV4_04404</name>
</gene>
<evidence type="ECO:0000313" key="3">
    <source>
        <dbReference type="EMBL" id="CAI4033962.1"/>
    </source>
</evidence>
<reference evidence="3" key="1">
    <citation type="submission" date="2022-10" db="EMBL/GenBank/DDBJ databases">
        <authorList>
            <person name="Koch H."/>
        </authorList>
    </citation>
    <scope>NUCLEOTIDE SEQUENCE</scope>
    <source>
        <strain evidence="3">DNF</strain>
    </source>
</reference>
<dbReference type="EMBL" id="OX365700">
    <property type="protein sequence ID" value="CAI4033962.1"/>
    <property type="molecule type" value="Genomic_DNA"/>
</dbReference>
<dbReference type="InterPro" id="IPR006016">
    <property type="entry name" value="UspA"/>
</dbReference>
<comment type="similarity">
    <text evidence="1">Belongs to the universal stress protein A family.</text>
</comment>
<feature type="domain" description="UspA" evidence="2">
    <location>
        <begin position="164"/>
        <end position="295"/>
    </location>
</feature>
<dbReference type="InterPro" id="IPR014729">
    <property type="entry name" value="Rossmann-like_a/b/a_fold"/>
</dbReference>
<dbReference type="SUPFAM" id="SSF52402">
    <property type="entry name" value="Adenine nucleotide alpha hydrolases-like"/>
    <property type="match status" value="2"/>
</dbReference>
<accession>A0AA86T9B2</accession>
<evidence type="ECO:0000313" key="4">
    <source>
        <dbReference type="Proteomes" id="UP001179121"/>
    </source>
</evidence>
<name>A0AA86T9B2_9BACT</name>
<feature type="domain" description="UspA" evidence="2">
    <location>
        <begin position="16"/>
        <end position="146"/>
    </location>
</feature>
<dbReference type="AlphaFoldDB" id="A0AA86T9B2"/>
<dbReference type="PANTHER" id="PTHR46268:SF6">
    <property type="entry name" value="UNIVERSAL STRESS PROTEIN UP12"/>
    <property type="match status" value="1"/>
</dbReference>
<evidence type="ECO:0000256" key="1">
    <source>
        <dbReference type="ARBA" id="ARBA00008791"/>
    </source>
</evidence>
<organism evidence="3 4">
    <name type="scientific">Nitrospira tepida</name>
    <dbReference type="NCBI Taxonomy" id="2973512"/>
    <lineage>
        <taxon>Bacteria</taxon>
        <taxon>Pseudomonadati</taxon>
        <taxon>Nitrospirota</taxon>
        <taxon>Nitrospiria</taxon>
        <taxon>Nitrospirales</taxon>
        <taxon>Nitrospiraceae</taxon>
        <taxon>Nitrospira</taxon>
    </lineage>
</organism>
<dbReference type="KEGG" id="nti:DNFV4_04404"/>
<evidence type="ECO:0000259" key="2">
    <source>
        <dbReference type="Pfam" id="PF00582"/>
    </source>
</evidence>